<evidence type="ECO:0000313" key="1">
    <source>
        <dbReference type="EMBL" id="MFM9327348.1"/>
    </source>
</evidence>
<name>A0ACC7NRT4_9BACL</name>
<protein>
    <submittedName>
        <fullName evidence="1">Pyridoxamine 5'-phosphate oxidase family protein</fullName>
    </submittedName>
</protein>
<comment type="caution">
    <text evidence="1">The sequence shown here is derived from an EMBL/GenBank/DDBJ whole genome shotgun (WGS) entry which is preliminary data.</text>
</comment>
<proteinExistence type="predicted"/>
<evidence type="ECO:0000313" key="2">
    <source>
        <dbReference type="Proteomes" id="UP001631969"/>
    </source>
</evidence>
<sequence length="207" mass="22738">MRREEFDVLSREEIDAFLTEASFGFLGVMGSDGWPHMKPLNYAYTCGAIYFHGSAKGEKMDDLARTRQVTFAVAKEYAIIPSTFSDSPVACPATAFFKSVHIKGLADVVTDPAEKASALTALMQKLQPEGGYAPIDPEDARYKQMLKAVAVVRVSIEEITAKFKFGQNLSEARREIIISRLEERGRPDDAATAGLMRAYAPSSGTEE</sequence>
<organism evidence="1 2">
    <name type="scientific">Paenibacillus mesotrionivorans</name>
    <dbReference type="NCBI Taxonomy" id="3160968"/>
    <lineage>
        <taxon>Bacteria</taxon>
        <taxon>Bacillati</taxon>
        <taxon>Bacillota</taxon>
        <taxon>Bacilli</taxon>
        <taxon>Bacillales</taxon>
        <taxon>Paenibacillaceae</taxon>
        <taxon>Paenibacillus</taxon>
    </lineage>
</organism>
<keyword evidence="2" id="KW-1185">Reference proteome</keyword>
<dbReference type="EMBL" id="JBJURJ010000002">
    <property type="protein sequence ID" value="MFM9327348.1"/>
    <property type="molecule type" value="Genomic_DNA"/>
</dbReference>
<reference evidence="1" key="1">
    <citation type="submission" date="2024-12" db="EMBL/GenBank/DDBJ databases">
        <authorList>
            <person name="Wu N."/>
        </authorList>
    </citation>
    <scope>NUCLEOTIDE SEQUENCE</scope>
    <source>
        <strain evidence="1">P15</strain>
    </source>
</reference>
<dbReference type="Proteomes" id="UP001631969">
    <property type="component" value="Unassembled WGS sequence"/>
</dbReference>
<accession>A0ACC7NRT4</accession>
<gene>
    <name evidence="1" type="ORF">ACI1P1_03445</name>
</gene>